<organism evidence="2 3">
    <name type="scientific">Zophobas morio</name>
    <dbReference type="NCBI Taxonomy" id="2755281"/>
    <lineage>
        <taxon>Eukaryota</taxon>
        <taxon>Metazoa</taxon>
        <taxon>Ecdysozoa</taxon>
        <taxon>Arthropoda</taxon>
        <taxon>Hexapoda</taxon>
        <taxon>Insecta</taxon>
        <taxon>Pterygota</taxon>
        <taxon>Neoptera</taxon>
        <taxon>Endopterygota</taxon>
        <taxon>Coleoptera</taxon>
        <taxon>Polyphaga</taxon>
        <taxon>Cucujiformia</taxon>
        <taxon>Tenebrionidae</taxon>
        <taxon>Zophobas</taxon>
    </lineage>
</organism>
<keyword evidence="3" id="KW-1185">Reference proteome</keyword>
<accession>A0AA38IRS2</accession>
<feature type="region of interest" description="Disordered" evidence="1">
    <location>
        <begin position="65"/>
        <end position="171"/>
    </location>
</feature>
<evidence type="ECO:0000256" key="1">
    <source>
        <dbReference type="SAM" id="MobiDB-lite"/>
    </source>
</evidence>
<gene>
    <name evidence="2" type="ORF">Zmor_010079</name>
</gene>
<dbReference type="Proteomes" id="UP001168821">
    <property type="component" value="Unassembled WGS sequence"/>
</dbReference>
<proteinExistence type="predicted"/>
<evidence type="ECO:0000313" key="2">
    <source>
        <dbReference type="EMBL" id="KAJ3658334.1"/>
    </source>
</evidence>
<evidence type="ECO:0000313" key="3">
    <source>
        <dbReference type="Proteomes" id="UP001168821"/>
    </source>
</evidence>
<reference evidence="2" key="1">
    <citation type="journal article" date="2023" name="G3 (Bethesda)">
        <title>Whole genome assemblies of Zophobas morio and Tenebrio molitor.</title>
        <authorList>
            <person name="Kaur S."/>
            <person name="Stinson S.A."/>
            <person name="diCenzo G.C."/>
        </authorList>
    </citation>
    <scope>NUCLEOTIDE SEQUENCE</scope>
    <source>
        <strain evidence="2">QUZm001</strain>
    </source>
</reference>
<sequence>MGEDTVTCCVYPPANLEALKYVRSFAPAAHHRQKARFLPKSSSASRAGGRGLGWRPWCTRPRGRYLWSSPGGQDGTASRGSHTPPLYSRHEHCANTDDRPSVWDTLHAPHRRAHARGRTGGTGATGVAPEDREGTWTPERMRPPTATGTPGSSKKAVTSFPRGDRRSNKHQTEKLRQFGQLLHIKGFFHTCLNGPFVPFSVEGFD</sequence>
<name>A0AA38IRS2_9CUCU</name>
<dbReference type="EMBL" id="JALNTZ010000003">
    <property type="protein sequence ID" value="KAJ3658334.1"/>
    <property type="molecule type" value="Genomic_DNA"/>
</dbReference>
<dbReference type="AlphaFoldDB" id="A0AA38IRS2"/>
<feature type="compositionally biased region" description="Basic and acidic residues" evidence="1">
    <location>
        <begin position="162"/>
        <end position="171"/>
    </location>
</feature>
<feature type="compositionally biased region" description="Basic and acidic residues" evidence="1">
    <location>
        <begin position="129"/>
        <end position="142"/>
    </location>
</feature>
<feature type="compositionally biased region" description="Basic and acidic residues" evidence="1">
    <location>
        <begin position="88"/>
        <end position="101"/>
    </location>
</feature>
<protein>
    <submittedName>
        <fullName evidence="2">Uncharacterized protein</fullName>
    </submittedName>
</protein>
<comment type="caution">
    <text evidence="2">The sequence shown here is derived from an EMBL/GenBank/DDBJ whole genome shotgun (WGS) entry which is preliminary data.</text>
</comment>
<feature type="compositionally biased region" description="Polar residues" evidence="1">
    <location>
        <begin position="146"/>
        <end position="156"/>
    </location>
</feature>
<feature type="compositionally biased region" description="Basic residues" evidence="1">
    <location>
        <begin position="108"/>
        <end position="117"/>
    </location>
</feature>